<feature type="compositionally biased region" description="Basic and acidic residues" evidence="1">
    <location>
        <begin position="171"/>
        <end position="213"/>
    </location>
</feature>
<sequence length="376" mass="41952">MCCLINQYCGHCGLMASWWEVCPSNLRLRPPGNKKPVFWNGEGFCKECHRKEKARRDKAGSPPDYLVYRMRGFNACAVKAFVTYRIGEGYPKTWTCCRCRSTITVITDGNVGVLYCNSGEGTLLRPRRPADDRKCHHMICGKCDFGARPTKSDMGGPEQFATVGEILQRMRDEEAAGRSQPELEIKSNRDTPKGTMVDDQRGAGKERERRRDGPSNNSTEQPGYAPERVPDMPISRTQALDLPPGPERIDSPCVTPHPSSLKTQTQKVPSTVKTLRQTLPHPPAWVMLLALLTMVMRIPGTAVEVVITEQKSQPRRAVRYHEESASYSARQSVTKDTMATVAAKVVNIVRAASNIIADKSWWASSSDDHGEKGFRN</sequence>
<evidence type="ECO:0000313" key="2">
    <source>
        <dbReference type="EMBL" id="KAK4213363.1"/>
    </source>
</evidence>
<feature type="region of interest" description="Disordered" evidence="1">
    <location>
        <begin position="171"/>
        <end position="268"/>
    </location>
</feature>
<reference evidence="2" key="2">
    <citation type="submission" date="2023-05" db="EMBL/GenBank/DDBJ databases">
        <authorList>
            <consortium name="Lawrence Berkeley National Laboratory"/>
            <person name="Steindorff A."/>
            <person name="Hensen N."/>
            <person name="Bonometti L."/>
            <person name="Westerberg I."/>
            <person name="Brannstrom I.O."/>
            <person name="Guillou S."/>
            <person name="Cros-Aarteil S."/>
            <person name="Calhoun S."/>
            <person name="Haridas S."/>
            <person name="Kuo A."/>
            <person name="Mondo S."/>
            <person name="Pangilinan J."/>
            <person name="Riley R."/>
            <person name="Labutti K."/>
            <person name="Andreopoulos B."/>
            <person name="Lipzen A."/>
            <person name="Chen C."/>
            <person name="Yanf M."/>
            <person name="Daum C."/>
            <person name="Ng V."/>
            <person name="Clum A."/>
            <person name="Ohm R."/>
            <person name="Martin F."/>
            <person name="Silar P."/>
            <person name="Natvig D."/>
            <person name="Lalanne C."/>
            <person name="Gautier V."/>
            <person name="Ament-Velasquez S.L."/>
            <person name="Kruys A."/>
            <person name="Hutchinson M.I."/>
            <person name="Powell A.J."/>
            <person name="Barry K."/>
            <person name="Miller A.N."/>
            <person name="Grigoriev I.V."/>
            <person name="Debuchy R."/>
            <person name="Gladieux P."/>
            <person name="Thoren M.H."/>
            <person name="Johannesson H."/>
        </authorList>
    </citation>
    <scope>NUCLEOTIDE SEQUENCE</scope>
    <source>
        <strain evidence="2">PSN293</strain>
    </source>
</reference>
<evidence type="ECO:0000256" key="1">
    <source>
        <dbReference type="SAM" id="MobiDB-lite"/>
    </source>
</evidence>
<proteinExistence type="predicted"/>
<gene>
    <name evidence="2" type="ORF">QBC37DRAFT_374030</name>
</gene>
<keyword evidence="3" id="KW-1185">Reference proteome</keyword>
<comment type="caution">
    <text evidence="2">The sequence shown here is derived from an EMBL/GenBank/DDBJ whole genome shotgun (WGS) entry which is preliminary data.</text>
</comment>
<dbReference type="EMBL" id="MU858109">
    <property type="protein sequence ID" value="KAK4213363.1"/>
    <property type="molecule type" value="Genomic_DNA"/>
</dbReference>
<dbReference type="AlphaFoldDB" id="A0AAN6Y642"/>
<organism evidence="2 3">
    <name type="scientific">Rhypophila decipiens</name>
    <dbReference type="NCBI Taxonomy" id="261697"/>
    <lineage>
        <taxon>Eukaryota</taxon>
        <taxon>Fungi</taxon>
        <taxon>Dikarya</taxon>
        <taxon>Ascomycota</taxon>
        <taxon>Pezizomycotina</taxon>
        <taxon>Sordariomycetes</taxon>
        <taxon>Sordariomycetidae</taxon>
        <taxon>Sordariales</taxon>
        <taxon>Naviculisporaceae</taxon>
        <taxon>Rhypophila</taxon>
    </lineage>
</organism>
<reference evidence="2" key="1">
    <citation type="journal article" date="2023" name="Mol. Phylogenet. Evol.">
        <title>Genome-scale phylogeny and comparative genomics of the fungal order Sordariales.</title>
        <authorList>
            <person name="Hensen N."/>
            <person name="Bonometti L."/>
            <person name="Westerberg I."/>
            <person name="Brannstrom I.O."/>
            <person name="Guillou S."/>
            <person name="Cros-Aarteil S."/>
            <person name="Calhoun S."/>
            <person name="Haridas S."/>
            <person name="Kuo A."/>
            <person name="Mondo S."/>
            <person name="Pangilinan J."/>
            <person name="Riley R."/>
            <person name="LaButti K."/>
            <person name="Andreopoulos B."/>
            <person name="Lipzen A."/>
            <person name="Chen C."/>
            <person name="Yan M."/>
            <person name="Daum C."/>
            <person name="Ng V."/>
            <person name="Clum A."/>
            <person name="Steindorff A."/>
            <person name="Ohm R.A."/>
            <person name="Martin F."/>
            <person name="Silar P."/>
            <person name="Natvig D.O."/>
            <person name="Lalanne C."/>
            <person name="Gautier V."/>
            <person name="Ament-Velasquez S.L."/>
            <person name="Kruys A."/>
            <person name="Hutchinson M.I."/>
            <person name="Powell A.J."/>
            <person name="Barry K."/>
            <person name="Miller A.N."/>
            <person name="Grigoriev I.V."/>
            <person name="Debuchy R."/>
            <person name="Gladieux P."/>
            <person name="Hiltunen Thoren M."/>
            <person name="Johannesson H."/>
        </authorList>
    </citation>
    <scope>NUCLEOTIDE SEQUENCE</scope>
    <source>
        <strain evidence="2">PSN293</strain>
    </source>
</reference>
<accession>A0AAN6Y642</accession>
<protein>
    <submittedName>
        <fullName evidence="2">Uncharacterized protein</fullName>
    </submittedName>
</protein>
<dbReference type="Proteomes" id="UP001301769">
    <property type="component" value="Unassembled WGS sequence"/>
</dbReference>
<name>A0AAN6Y642_9PEZI</name>
<evidence type="ECO:0000313" key="3">
    <source>
        <dbReference type="Proteomes" id="UP001301769"/>
    </source>
</evidence>
<feature type="compositionally biased region" description="Polar residues" evidence="1">
    <location>
        <begin position="257"/>
        <end position="268"/>
    </location>
</feature>